<name>A0A4S5DZY8_9MICC</name>
<accession>A0A4S5DZY8</accession>
<dbReference type="RefSeq" id="WP_136455805.1">
    <property type="nucleotide sequence ID" value="NZ_SSWH01000024.1"/>
</dbReference>
<evidence type="ECO:0000313" key="2">
    <source>
        <dbReference type="Proteomes" id="UP000305233"/>
    </source>
</evidence>
<dbReference type="OrthoDB" id="9983050at2"/>
<proteinExistence type="predicted"/>
<dbReference type="EMBL" id="SSWH01000024">
    <property type="protein sequence ID" value="THJ64587.1"/>
    <property type="molecule type" value="Genomic_DNA"/>
</dbReference>
<organism evidence="1 2">
    <name type="scientific">Arthrobacter echini</name>
    <dbReference type="NCBI Taxonomy" id="1529066"/>
    <lineage>
        <taxon>Bacteria</taxon>
        <taxon>Bacillati</taxon>
        <taxon>Actinomycetota</taxon>
        <taxon>Actinomycetes</taxon>
        <taxon>Micrococcales</taxon>
        <taxon>Micrococcaceae</taxon>
        <taxon>Arthrobacter</taxon>
    </lineage>
</organism>
<sequence>MFTITDRPEENQTTASLFERAVKIAGLTMAPFDPSTVGAPDFTAPTAAEVSAAAYEAALDGKDPSTDKGVQKILTSHLLGTVIGGFHYRNQVALSRAKLAHYQSEAPTLLEELATRFEDATQTMRHALELVGHVSLQDQARNLYTLNDDQNEAVFAATMADRKTRPMLDALPFIVAATGDPFESRAKHKTLMYADATFEQFNEHRLDGESMRNNYGREHSVWDVLGAGVDVELATTKAELDARIHRIEHPEAPRDLNGEQARRDDARAMAQALGIN</sequence>
<dbReference type="AlphaFoldDB" id="A0A4S5DZY8"/>
<comment type="caution">
    <text evidence="1">The sequence shown here is derived from an EMBL/GenBank/DDBJ whole genome shotgun (WGS) entry which is preliminary data.</text>
</comment>
<protein>
    <submittedName>
        <fullName evidence="1">Uncharacterized protein</fullName>
    </submittedName>
</protein>
<gene>
    <name evidence="1" type="ORF">E8P82_14720</name>
</gene>
<dbReference type="Proteomes" id="UP000305233">
    <property type="component" value="Unassembled WGS sequence"/>
</dbReference>
<keyword evidence="2" id="KW-1185">Reference proteome</keyword>
<evidence type="ECO:0000313" key="1">
    <source>
        <dbReference type="EMBL" id="THJ64587.1"/>
    </source>
</evidence>
<reference evidence="1 2" key="1">
    <citation type="submission" date="2019-04" db="EMBL/GenBank/DDBJ databases">
        <authorList>
            <person name="Liu Q."/>
            <person name="Xin Y.-H."/>
        </authorList>
    </citation>
    <scope>NUCLEOTIDE SEQUENCE [LARGE SCALE GENOMIC DNA]</scope>
    <source>
        <strain evidence="1 2">AM23</strain>
    </source>
</reference>